<dbReference type="Proteomes" id="UP001215598">
    <property type="component" value="Unassembled WGS sequence"/>
</dbReference>
<sequence length="930" mass="103347">MPPQSTVTEVRLNNISKCVTITVNTLDVLVRTWEIPGLEAMVNTTQSLLEMVQTIKQDKKKCTELMEQTHNILNAIIGVYVKSDTGSELPPSTLNEIANFTQTLHKIHTFIEAQQSGSKVKKFFRQGDLNGLLKDCKVGLQQGLVFFQRLKNDLQIKSLDILSTVRGMEEQAQIRHQEVLNMVETMSSSDSASFPQIFHGRESELADILNYFRQGTARIAILGAGGMGKTSLAQTVLHHEEIVKKYQGNRLFVPCDTAANKVELAGLIGAHLELKPGQDLTRAVLYCLAESSLTLLILDNLETAWEPAESRKEVEEFLSLLTDIPSLTLIPLAQEAARKVFIDIADDRHSMAEIDQVLQLADNMPLSVSLLAHAVDLENCAAILSRWQKEHTSVISEGYDQRSNLELSISLSLASPRITSTPHAQELLSLLSILPDGLSDAELMQSNFAIQDILDCKRALVRTALAYTNDHKQLKALVPVRAYMAKFLPPTDRMIRPLFKHFRELLELYIADGGTQSATLYNGLHPGHPDLAHSISCTTHFIGFSSNIGNYTTPLVDRVLTLLPYLEDHRTFEWLKTSDDPDLEAVKHCQMGLSLAKSCGYIRGHSAALVYAQEAQKLAKISGNLQDEAQGLYTEALCCQAWGDFRECIFQVRRTSALLELCGLSRGSLNYSVMSCQADTHTLKSEYVHACNLYKQLLQTDQGNVHHKGLSLIHIAGVEVLMGVSYEVIQDKIHASRAIFQRSGDKMMMTVCEMIQADLNLREGDMPYSMLCKCLKSGLGRYSEIGKLGIHKALQFIGDVHLIENDEVTAVSLFTVALGGSTNMDVHRSRAECMIRLGDIAKKNGDVLKALELWETARPLFECSSQAKRVQDIDERVGGIGEEVKEQYQKNLAQLAELNIPVGRPGRVEEVDSDAKELELEEEQVELIAA</sequence>
<name>A0AAD7IMK3_9AGAR</name>
<dbReference type="InterPro" id="IPR027417">
    <property type="entry name" value="P-loop_NTPase"/>
</dbReference>
<dbReference type="Gene3D" id="1.20.930.20">
    <property type="entry name" value="Adaptor protein Cbl, N-terminal domain"/>
    <property type="match status" value="1"/>
</dbReference>
<dbReference type="SUPFAM" id="SSF52540">
    <property type="entry name" value="P-loop containing nucleoside triphosphate hydrolases"/>
    <property type="match status" value="1"/>
</dbReference>
<gene>
    <name evidence="2" type="ORF">B0H16DRAFT_1857090</name>
</gene>
<evidence type="ECO:0000259" key="1">
    <source>
        <dbReference type="Pfam" id="PF20703"/>
    </source>
</evidence>
<dbReference type="AlphaFoldDB" id="A0AAD7IMK3"/>
<dbReference type="InterPro" id="IPR011990">
    <property type="entry name" value="TPR-like_helical_dom_sf"/>
</dbReference>
<reference evidence="2" key="1">
    <citation type="submission" date="2023-03" db="EMBL/GenBank/DDBJ databases">
        <title>Massive genome expansion in bonnet fungi (Mycena s.s.) driven by repeated elements and novel gene families across ecological guilds.</title>
        <authorList>
            <consortium name="Lawrence Berkeley National Laboratory"/>
            <person name="Harder C.B."/>
            <person name="Miyauchi S."/>
            <person name="Viragh M."/>
            <person name="Kuo A."/>
            <person name="Thoen E."/>
            <person name="Andreopoulos B."/>
            <person name="Lu D."/>
            <person name="Skrede I."/>
            <person name="Drula E."/>
            <person name="Henrissat B."/>
            <person name="Morin E."/>
            <person name="Kohler A."/>
            <person name="Barry K."/>
            <person name="LaButti K."/>
            <person name="Morin E."/>
            <person name="Salamov A."/>
            <person name="Lipzen A."/>
            <person name="Mereny Z."/>
            <person name="Hegedus B."/>
            <person name="Baldrian P."/>
            <person name="Stursova M."/>
            <person name="Weitz H."/>
            <person name="Taylor A."/>
            <person name="Grigoriev I.V."/>
            <person name="Nagy L.G."/>
            <person name="Martin F."/>
            <person name="Kauserud H."/>
        </authorList>
    </citation>
    <scope>NUCLEOTIDE SEQUENCE</scope>
    <source>
        <strain evidence="2">CBHHK182m</strain>
    </source>
</reference>
<dbReference type="SUPFAM" id="SSF48452">
    <property type="entry name" value="TPR-like"/>
    <property type="match status" value="1"/>
</dbReference>
<organism evidence="2 3">
    <name type="scientific">Mycena metata</name>
    <dbReference type="NCBI Taxonomy" id="1033252"/>
    <lineage>
        <taxon>Eukaryota</taxon>
        <taxon>Fungi</taxon>
        <taxon>Dikarya</taxon>
        <taxon>Basidiomycota</taxon>
        <taxon>Agaricomycotina</taxon>
        <taxon>Agaricomycetes</taxon>
        <taxon>Agaricomycetidae</taxon>
        <taxon>Agaricales</taxon>
        <taxon>Marasmiineae</taxon>
        <taxon>Mycenaceae</taxon>
        <taxon>Mycena</taxon>
    </lineage>
</organism>
<protein>
    <recommendedName>
        <fullName evidence="1">Novel STAND NTPase 1 domain-containing protein</fullName>
    </recommendedName>
</protein>
<dbReference type="InterPro" id="IPR049052">
    <property type="entry name" value="nSTAND1"/>
</dbReference>
<feature type="domain" description="Novel STAND NTPase 1" evidence="1">
    <location>
        <begin position="196"/>
        <end position="326"/>
    </location>
</feature>
<dbReference type="CDD" id="cd21037">
    <property type="entry name" value="MLKL_NTD"/>
    <property type="match status" value="1"/>
</dbReference>
<dbReference type="InterPro" id="IPR036537">
    <property type="entry name" value="Adaptor_Cbl_N_dom_sf"/>
</dbReference>
<dbReference type="EMBL" id="JARKIB010000085">
    <property type="protein sequence ID" value="KAJ7744891.1"/>
    <property type="molecule type" value="Genomic_DNA"/>
</dbReference>
<accession>A0AAD7IMK3</accession>
<evidence type="ECO:0000313" key="3">
    <source>
        <dbReference type="Proteomes" id="UP001215598"/>
    </source>
</evidence>
<keyword evidence="3" id="KW-1185">Reference proteome</keyword>
<comment type="caution">
    <text evidence="2">The sequence shown here is derived from an EMBL/GenBank/DDBJ whole genome shotgun (WGS) entry which is preliminary data.</text>
</comment>
<dbReference type="Pfam" id="PF20703">
    <property type="entry name" value="nSTAND1"/>
    <property type="match status" value="1"/>
</dbReference>
<dbReference type="PRINTS" id="PR00364">
    <property type="entry name" value="DISEASERSIST"/>
</dbReference>
<dbReference type="Gene3D" id="1.25.40.10">
    <property type="entry name" value="Tetratricopeptide repeat domain"/>
    <property type="match status" value="1"/>
</dbReference>
<dbReference type="InterPro" id="IPR059179">
    <property type="entry name" value="MLKL-like_MCAfunc"/>
</dbReference>
<dbReference type="Gene3D" id="3.40.50.300">
    <property type="entry name" value="P-loop containing nucleotide triphosphate hydrolases"/>
    <property type="match status" value="1"/>
</dbReference>
<dbReference type="GO" id="GO:0007166">
    <property type="term" value="P:cell surface receptor signaling pathway"/>
    <property type="evidence" value="ECO:0007669"/>
    <property type="project" value="InterPro"/>
</dbReference>
<proteinExistence type="predicted"/>
<evidence type="ECO:0000313" key="2">
    <source>
        <dbReference type="EMBL" id="KAJ7744891.1"/>
    </source>
</evidence>